<gene>
    <name evidence="1" type="ORF">RD792_013836</name>
</gene>
<dbReference type="InterPro" id="IPR016706">
    <property type="entry name" value="Cleav_polyA_spec_factor_su5"/>
</dbReference>
<dbReference type="PANTHER" id="PTHR13047">
    <property type="entry name" value="PRE-MRNA CLEAVAGE FACTOR IM, 25KD SUBUNIT"/>
    <property type="match status" value="1"/>
</dbReference>
<dbReference type="Gene3D" id="3.90.79.10">
    <property type="entry name" value="Nucleoside Triphosphate Pyrophosphohydrolase"/>
    <property type="match status" value="1"/>
</dbReference>
<name>A0ABR0CUK5_9LAMI</name>
<organism evidence="1 2">
    <name type="scientific">Penstemon davidsonii</name>
    <dbReference type="NCBI Taxonomy" id="160366"/>
    <lineage>
        <taxon>Eukaryota</taxon>
        <taxon>Viridiplantae</taxon>
        <taxon>Streptophyta</taxon>
        <taxon>Embryophyta</taxon>
        <taxon>Tracheophyta</taxon>
        <taxon>Spermatophyta</taxon>
        <taxon>Magnoliopsida</taxon>
        <taxon>eudicotyledons</taxon>
        <taxon>Gunneridae</taxon>
        <taxon>Pentapetalae</taxon>
        <taxon>asterids</taxon>
        <taxon>lamiids</taxon>
        <taxon>Lamiales</taxon>
        <taxon>Plantaginaceae</taxon>
        <taxon>Cheloneae</taxon>
        <taxon>Penstemon</taxon>
    </lineage>
</organism>
<dbReference type="Proteomes" id="UP001291926">
    <property type="component" value="Unassembled WGS sequence"/>
</dbReference>
<accession>A0ABR0CUK5</accession>
<evidence type="ECO:0000313" key="1">
    <source>
        <dbReference type="EMBL" id="KAK4480753.1"/>
    </source>
</evidence>
<sequence length="69" mass="7798">MLTSPVVNTYPLSSYTFGTKEPKMEKDTSVADRLARMKVNYMKEGMRTSVEGILLVSVEFGDPMLNRHV</sequence>
<proteinExistence type="predicted"/>
<dbReference type="Pfam" id="PF13869">
    <property type="entry name" value="NUDIX_2"/>
    <property type="match status" value="1"/>
</dbReference>
<keyword evidence="2" id="KW-1185">Reference proteome</keyword>
<reference evidence="1 2" key="1">
    <citation type="journal article" date="2023" name="bioRxiv">
        <title>Genome report: Whole genome sequence and annotation of Penstemon davidsonii.</title>
        <authorList>
            <person name="Ostevik K.L."/>
            <person name="Alabady M."/>
            <person name="Zhang M."/>
            <person name="Rausher M.D."/>
        </authorList>
    </citation>
    <scope>NUCLEOTIDE SEQUENCE [LARGE SCALE GENOMIC DNA]</scope>
    <source>
        <strain evidence="1">DNT005</strain>
        <tissue evidence="1">Whole leaf</tissue>
    </source>
</reference>
<protein>
    <submittedName>
        <fullName evidence="1">Uncharacterized protein</fullName>
    </submittedName>
</protein>
<evidence type="ECO:0000313" key="2">
    <source>
        <dbReference type="Proteomes" id="UP001291926"/>
    </source>
</evidence>
<comment type="caution">
    <text evidence="1">The sequence shown here is derived from an EMBL/GenBank/DDBJ whole genome shotgun (WGS) entry which is preliminary data.</text>
</comment>
<dbReference type="EMBL" id="JAYDYQ010002686">
    <property type="protein sequence ID" value="KAK4480753.1"/>
    <property type="molecule type" value="Genomic_DNA"/>
</dbReference>